<dbReference type="EMBL" id="JEMA01000882">
    <property type="protein sequence ID" value="KYF64838.1"/>
    <property type="molecule type" value="Genomic_DNA"/>
</dbReference>
<dbReference type="RefSeq" id="WP_061611481.1">
    <property type="nucleotide sequence ID" value="NZ_JEMA01000882.1"/>
</dbReference>
<gene>
    <name evidence="2" type="ORF">BE15_28040</name>
</gene>
<sequence length="81" mass="8744">METSDRAAVTRQPGAPDRAAAWPEDAASEARAQRVPETPVDRGGALWPRETSDAPQEPVDEASELSFPASDPPFWAPSWPC</sequence>
<organism evidence="2 3">
    <name type="scientific">Sorangium cellulosum</name>
    <name type="common">Polyangium cellulosum</name>
    <dbReference type="NCBI Taxonomy" id="56"/>
    <lineage>
        <taxon>Bacteria</taxon>
        <taxon>Pseudomonadati</taxon>
        <taxon>Myxococcota</taxon>
        <taxon>Polyangia</taxon>
        <taxon>Polyangiales</taxon>
        <taxon>Polyangiaceae</taxon>
        <taxon>Sorangium</taxon>
    </lineage>
</organism>
<evidence type="ECO:0000256" key="1">
    <source>
        <dbReference type="SAM" id="MobiDB-lite"/>
    </source>
</evidence>
<dbReference type="Proteomes" id="UP000075260">
    <property type="component" value="Unassembled WGS sequence"/>
</dbReference>
<proteinExistence type="predicted"/>
<dbReference type="AlphaFoldDB" id="A0A150QB52"/>
<evidence type="ECO:0000313" key="3">
    <source>
        <dbReference type="Proteomes" id="UP000075260"/>
    </source>
</evidence>
<name>A0A150QB52_SORCE</name>
<reference evidence="2 3" key="1">
    <citation type="submission" date="2014-02" db="EMBL/GenBank/DDBJ databases">
        <title>The small core and large imbalanced accessory genome model reveals a collaborative survival strategy of Sorangium cellulosum strains in nature.</title>
        <authorList>
            <person name="Han K."/>
            <person name="Peng R."/>
            <person name="Blom J."/>
            <person name="Li Y.-Z."/>
        </authorList>
    </citation>
    <scope>NUCLEOTIDE SEQUENCE [LARGE SCALE GENOMIC DNA]</scope>
    <source>
        <strain evidence="2 3">So0008-312</strain>
    </source>
</reference>
<feature type="region of interest" description="Disordered" evidence="1">
    <location>
        <begin position="1"/>
        <end position="81"/>
    </location>
</feature>
<protein>
    <submittedName>
        <fullName evidence="2">Uncharacterized protein</fullName>
    </submittedName>
</protein>
<dbReference type="OrthoDB" id="5526593at2"/>
<feature type="compositionally biased region" description="Pro residues" evidence="1">
    <location>
        <begin position="70"/>
        <end position="81"/>
    </location>
</feature>
<accession>A0A150QB52</accession>
<comment type="caution">
    <text evidence="2">The sequence shown here is derived from an EMBL/GenBank/DDBJ whole genome shotgun (WGS) entry which is preliminary data.</text>
</comment>
<feature type="compositionally biased region" description="Low complexity" evidence="1">
    <location>
        <begin position="15"/>
        <end position="25"/>
    </location>
</feature>
<evidence type="ECO:0000313" key="2">
    <source>
        <dbReference type="EMBL" id="KYF64838.1"/>
    </source>
</evidence>